<feature type="compositionally biased region" description="Pro residues" evidence="1">
    <location>
        <begin position="31"/>
        <end position="48"/>
    </location>
</feature>
<accession>A0ABX2G1S1</accession>
<dbReference type="EMBL" id="JABSNM010000005">
    <property type="protein sequence ID" value="NRT55716.1"/>
    <property type="molecule type" value="Genomic_DNA"/>
</dbReference>
<feature type="region of interest" description="Disordered" evidence="1">
    <location>
        <begin position="198"/>
        <end position="228"/>
    </location>
</feature>
<feature type="compositionally biased region" description="Low complexity" evidence="1">
    <location>
        <begin position="198"/>
        <end position="215"/>
    </location>
</feature>
<sequence>MRHALLGAGDAAVPILQALVRRHQVAPAPVPGLPVTEPAPAPLPPLGPAGPDGELPPALEGFGADGADGAAPQVLHLVFSPDELAGERLAAWIARLRAGRPGLRIELHADRWPASPQAVRVAGAACCWMPAAGPAGPQAMAAWLLQRLAGDSPAEAPATAADGRLLAWSLTECRADLQAVRQHLAEVLLGQLLGALRQGQGPTRPPSGAGEAAGLPAPPAGDDLSPGAAQAGAMWQRLSLHYQTLAAQCEPARQAAELRRLFALGVHEGFDGRGVEAAMHADDARLQTRARDWAAEVETRLWQDWRAGRLALDAVAQAARELAALLQRQREEVRQRGQQDEALAAELQAALDRPVPARGLGRWFGGAARPDLAAAAHALQAWAQARTTAARTRRDERQIEAAQAALRRRIEAIEAADLALGSLAAEAGLLAGEMLADEQDGPQRLDRPAQVRALARTWVGGEGVEARQRLMRLRADLFLRQGEAARFETLAHQIGEGPGCEALRRACEQAIAAPVTASVAQSGVQWLLRRWEDEALRARELAALQPRLAGEPAVQRLMLAAALRERVDPGAAVLPTLGPRAAALAWLALSPPLEALPPLPVMAPEPEPVPVPEPAPPEAAALPDWAPQLLLAEALDLLRETPQGWLRAELDEAGLELALHPLGADWAQMLARLQADAGERRSLLEALAPLRAAVPMSARLREVIARRVARLDPAWAAAAARALAGSTETTFSDSTHRQDPRR</sequence>
<organism evidence="2 3">
    <name type="scientific">Sphaerotilus uruguayifluvii</name>
    <dbReference type="NCBI Taxonomy" id="2735897"/>
    <lineage>
        <taxon>Bacteria</taxon>
        <taxon>Pseudomonadati</taxon>
        <taxon>Pseudomonadota</taxon>
        <taxon>Betaproteobacteria</taxon>
        <taxon>Burkholderiales</taxon>
        <taxon>Sphaerotilaceae</taxon>
        <taxon>Sphaerotilus</taxon>
    </lineage>
</organism>
<keyword evidence="3" id="KW-1185">Reference proteome</keyword>
<dbReference type="RefSeq" id="WP_173804686.1">
    <property type="nucleotide sequence ID" value="NZ_JABSNM010000005.1"/>
</dbReference>
<evidence type="ECO:0000313" key="2">
    <source>
        <dbReference type="EMBL" id="NRT55716.1"/>
    </source>
</evidence>
<feature type="region of interest" description="Disordered" evidence="1">
    <location>
        <begin position="31"/>
        <end position="53"/>
    </location>
</feature>
<comment type="caution">
    <text evidence="2">The sequence shown here is derived from an EMBL/GenBank/DDBJ whole genome shotgun (WGS) entry which is preliminary data.</text>
</comment>
<protein>
    <submittedName>
        <fullName evidence="2">Uncharacterized protein</fullName>
    </submittedName>
</protein>
<reference evidence="2 3" key="1">
    <citation type="submission" date="2020-05" db="EMBL/GenBank/DDBJ databases">
        <title>Genomic Encyclopedia of Type Strains, Phase IV (KMG-V): Genome sequencing to study the core and pangenomes of soil and plant-associated prokaryotes.</title>
        <authorList>
            <person name="Whitman W."/>
        </authorList>
    </citation>
    <scope>NUCLEOTIDE SEQUENCE [LARGE SCALE GENOMIC DNA]</scope>
    <source>
        <strain evidence="2 3">C29</strain>
    </source>
</reference>
<proteinExistence type="predicted"/>
<dbReference type="Proteomes" id="UP001516061">
    <property type="component" value="Unassembled WGS sequence"/>
</dbReference>
<evidence type="ECO:0000313" key="3">
    <source>
        <dbReference type="Proteomes" id="UP001516061"/>
    </source>
</evidence>
<gene>
    <name evidence="2" type="ORF">HNQ01_001446</name>
</gene>
<evidence type="ECO:0000256" key="1">
    <source>
        <dbReference type="SAM" id="MobiDB-lite"/>
    </source>
</evidence>
<name>A0ABX2G1S1_9BURK</name>